<evidence type="ECO:0000256" key="4">
    <source>
        <dbReference type="ARBA" id="ARBA00022787"/>
    </source>
</evidence>
<evidence type="ECO:0000256" key="5">
    <source>
        <dbReference type="ARBA" id="ARBA00022801"/>
    </source>
</evidence>
<organism evidence="15 16">
    <name type="scientific">Tulasnella calospora MUT 4182</name>
    <dbReference type="NCBI Taxonomy" id="1051891"/>
    <lineage>
        <taxon>Eukaryota</taxon>
        <taxon>Fungi</taxon>
        <taxon>Dikarya</taxon>
        <taxon>Basidiomycota</taxon>
        <taxon>Agaricomycotina</taxon>
        <taxon>Agaricomycetes</taxon>
        <taxon>Cantharellales</taxon>
        <taxon>Tulasnellaceae</taxon>
        <taxon>Tulasnella</taxon>
    </lineage>
</organism>
<sequence length="896" mass="98139">MAQSYFPPSASASVVDSSSTTEEIVKETAFGPADKVAAAKGDDVEANYLEQTDRIVGAIDDTKSILTDIRHFNKTSWIVRYPRFKPASPPPPESPNRRRPSSRHSLSFADDPAKEIDVVSSRRKSMKRSLTLASVADEVTEEPDLLPEDAPSVGEEEGLIPTDFQILRLDLKLGPHGTSSSVGGLVSQLEKASIANLIDERIGHSLNHLDKLRTRVVDKSSKVLVTGDLNAGKSTLVNAFLKREVMPVDQQPCTNLFCEVHDASENDGVEEAHLIEDCMSKSYNREDESTFTRVPMSGIEDTVSNSDGTGALKIYLKDPATASQSLLGNGVVNISLIDAPGLNRDSFHTTELFSRQEEIDVVVFVVSAENHFTLSAKEFLFNASNEKAYIFVVVNKFDGIRDKAKCKRLILDQIKQVSPNTWKEADDLVHFVDSKSALAKAAFPETEPPKSSVPQETFDTMMSGLRSFVLTKRAVSKFGPAITYLRNILSDLDLLLSTNRIVADADIIEAKEILDRARPELEKMEREKQVLEEGLGNEEDEAGNTVHQRALAILEQALERVGRGEVAVDSTLVHRASSRQGKAVPSLPPYPGILHVWDYASAVRKTLLSSLDMAVALAEDEARSVTSSGVEKVFTLADSYLPAGAERANRVFVPEAMFSLRNRSRTGRRGQTVVAGGVYGLGIGLAQRQDLLETSFLDVFAVHHHLAKISKIHDGDEESFSPWGLVSLGVGAVTMVGGSTVGLRSFVEGVAHLGEILGNEQTRKWIAPGVLVATVGLGVYVILELPKTIPKSVGIHIKSSLTESELHQYHHTNLVTPQPGFAEGHALRIAKETRKVLRMATWESRSLYCRALDQRGAEVKSAEEEIVRAKTANTFFDSIEERTYAVREKVEVPMVA</sequence>
<dbReference type="PANTHER" id="PTHR10465">
    <property type="entry name" value="TRANSMEMBRANE GTPASE FZO1"/>
    <property type="match status" value="1"/>
</dbReference>
<dbReference type="HOGENOM" id="CLU_011752_0_0_1"/>
<dbReference type="AlphaFoldDB" id="A0A0C3M027"/>
<dbReference type="InterPro" id="IPR027417">
    <property type="entry name" value="P-loop_NTPase"/>
</dbReference>
<dbReference type="SUPFAM" id="SSF52540">
    <property type="entry name" value="P-loop containing nucleoside triphosphate hydrolases"/>
    <property type="match status" value="1"/>
</dbReference>
<dbReference type="GO" id="GO:0003924">
    <property type="term" value="F:GTPase activity"/>
    <property type="evidence" value="ECO:0007669"/>
    <property type="project" value="InterPro"/>
</dbReference>
<keyword evidence="10" id="KW-0472">Membrane</keyword>
<evidence type="ECO:0000256" key="12">
    <source>
        <dbReference type="SAM" id="Coils"/>
    </source>
</evidence>
<keyword evidence="4" id="KW-1000">Mitochondrion outer membrane</keyword>
<comment type="subcellular location">
    <subcellularLocation>
        <location evidence="1">Mitochondrion outer membrane</location>
        <topology evidence="1">Multi-pass membrane protein</topology>
    </subcellularLocation>
</comment>
<evidence type="ECO:0000256" key="11">
    <source>
        <dbReference type="ARBA" id="ARBA00048548"/>
    </source>
</evidence>
<proteinExistence type="predicted"/>
<evidence type="ECO:0000256" key="2">
    <source>
        <dbReference type="ARBA" id="ARBA00022692"/>
    </source>
</evidence>
<protein>
    <recommendedName>
        <fullName evidence="14">Dynamin-type G domain-containing protein</fullName>
    </recommendedName>
</protein>
<evidence type="ECO:0000313" key="16">
    <source>
        <dbReference type="Proteomes" id="UP000054248"/>
    </source>
</evidence>
<keyword evidence="9" id="KW-0342">GTP-binding</keyword>
<keyword evidence="3" id="KW-0547">Nucleotide-binding</keyword>
<accession>A0A0C3M027</accession>
<evidence type="ECO:0000256" key="6">
    <source>
        <dbReference type="ARBA" id="ARBA00022989"/>
    </source>
</evidence>
<dbReference type="GO" id="GO:0005525">
    <property type="term" value="F:GTP binding"/>
    <property type="evidence" value="ECO:0007669"/>
    <property type="project" value="UniProtKB-KW"/>
</dbReference>
<evidence type="ECO:0000256" key="1">
    <source>
        <dbReference type="ARBA" id="ARBA00004374"/>
    </source>
</evidence>
<evidence type="ECO:0000256" key="7">
    <source>
        <dbReference type="ARBA" id="ARBA00023054"/>
    </source>
</evidence>
<dbReference type="STRING" id="1051891.A0A0C3M027"/>
<dbReference type="InterPro" id="IPR045063">
    <property type="entry name" value="Dynamin_N"/>
</dbReference>
<feature type="domain" description="Dynamin-type G" evidence="14">
    <location>
        <begin position="217"/>
        <end position="499"/>
    </location>
</feature>
<evidence type="ECO:0000256" key="13">
    <source>
        <dbReference type="SAM" id="MobiDB-lite"/>
    </source>
</evidence>
<dbReference type="InterPro" id="IPR027094">
    <property type="entry name" value="Mitofusin_fam"/>
</dbReference>
<dbReference type="GO" id="GO:0051646">
    <property type="term" value="P:mitochondrion localization"/>
    <property type="evidence" value="ECO:0007669"/>
    <property type="project" value="TreeGrafter"/>
</dbReference>
<comment type="catalytic activity">
    <reaction evidence="11">
        <text>GTP + H2O = GDP + phosphate + H(+)</text>
        <dbReference type="Rhea" id="RHEA:19669"/>
        <dbReference type="ChEBI" id="CHEBI:15377"/>
        <dbReference type="ChEBI" id="CHEBI:15378"/>
        <dbReference type="ChEBI" id="CHEBI:37565"/>
        <dbReference type="ChEBI" id="CHEBI:43474"/>
        <dbReference type="ChEBI" id="CHEBI:58189"/>
    </reaction>
</comment>
<reference evidence="15 16" key="1">
    <citation type="submission" date="2014-04" db="EMBL/GenBank/DDBJ databases">
        <authorList>
            <consortium name="DOE Joint Genome Institute"/>
            <person name="Kuo A."/>
            <person name="Girlanda M."/>
            <person name="Perotto S."/>
            <person name="Kohler A."/>
            <person name="Nagy L.G."/>
            <person name="Floudas D."/>
            <person name="Copeland A."/>
            <person name="Barry K.W."/>
            <person name="Cichocki N."/>
            <person name="Veneault-Fourrey C."/>
            <person name="LaButti K."/>
            <person name="Lindquist E.A."/>
            <person name="Lipzen A."/>
            <person name="Lundell T."/>
            <person name="Morin E."/>
            <person name="Murat C."/>
            <person name="Sun H."/>
            <person name="Tunlid A."/>
            <person name="Henrissat B."/>
            <person name="Grigoriev I.V."/>
            <person name="Hibbett D.S."/>
            <person name="Martin F."/>
            <person name="Nordberg H.P."/>
            <person name="Cantor M.N."/>
            <person name="Hua S.X."/>
        </authorList>
    </citation>
    <scope>NUCLEOTIDE SEQUENCE [LARGE SCALE GENOMIC DNA]</scope>
    <source>
        <strain evidence="15 16">MUT 4182</strain>
    </source>
</reference>
<feature type="coiled-coil region" evidence="12">
    <location>
        <begin position="507"/>
        <end position="541"/>
    </location>
</feature>
<keyword evidence="5" id="KW-0378">Hydrolase</keyword>
<evidence type="ECO:0000313" key="15">
    <source>
        <dbReference type="EMBL" id="KIO26997.1"/>
    </source>
</evidence>
<dbReference type="Gene3D" id="3.40.50.300">
    <property type="entry name" value="P-loop containing nucleotide triphosphate hydrolases"/>
    <property type="match status" value="1"/>
</dbReference>
<feature type="region of interest" description="Disordered" evidence="13">
    <location>
        <begin position="82"/>
        <end position="111"/>
    </location>
</feature>
<dbReference type="Pfam" id="PF00350">
    <property type="entry name" value="Dynamin_N"/>
    <property type="match status" value="1"/>
</dbReference>
<evidence type="ECO:0000256" key="10">
    <source>
        <dbReference type="ARBA" id="ARBA00023136"/>
    </source>
</evidence>
<dbReference type="Proteomes" id="UP000054248">
    <property type="component" value="Unassembled WGS sequence"/>
</dbReference>
<dbReference type="EMBL" id="KN823015">
    <property type="protein sequence ID" value="KIO26997.1"/>
    <property type="molecule type" value="Genomic_DNA"/>
</dbReference>
<evidence type="ECO:0000256" key="9">
    <source>
        <dbReference type="ARBA" id="ARBA00023134"/>
    </source>
</evidence>
<keyword evidence="16" id="KW-1185">Reference proteome</keyword>
<keyword evidence="8" id="KW-0496">Mitochondrion</keyword>
<reference evidence="16" key="2">
    <citation type="submission" date="2015-01" db="EMBL/GenBank/DDBJ databases">
        <title>Evolutionary Origins and Diversification of the Mycorrhizal Mutualists.</title>
        <authorList>
            <consortium name="DOE Joint Genome Institute"/>
            <consortium name="Mycorrhizal Genomics Consortium"/>
            <person name="Kohler A."/>
            <person name="Kuo A."/>
            <person name="Nagy L.G."/>
            <person name="Floudas D."/>
            <person name="Copeland A."/>
            <person name="Barry K.W."/>
            <person name="Cichocki N."/>
            <person name="Veneault-Fourrey C."/>
            <person name="LaButti K."/>
            <person name="Lindquist E.A."/>
            <person name="Lipzen A."/>
            <person name="Lundell T."/>
            <person name="Morin E."/>
            <person name="Murat C."/>
            <person name="Riley R."/>
            <person name="Ohm R."/>
            <person name="Sun H."/>
            <person name="Tunlid A."/>
            <person name="Henrissat B."/>
            <person name="Grigoriev I.V."/>
            <person name="Hibbett D.S."/>
            <person name="Martin F."/>
        </authorList>
    </citation>
    <scope>NUCLEOTIDE SEQUENCE [LARGE SCALE GENOMIC DNA]</scope>
    <source>
        <strain evidence="16">MUT 4182</strain>
    </source>
</reference>
<name>A0A0C3M027_9AGAM</name>
<dbReference type="GO" id="GO:0005741">
    <property type="term" value="C:mitochondrial outer membrane"/>
    <property type="evidence" value="ECO:0007669"/>
    <property type="project" value="UniProtKB-SubCell"/>
</dbReference>
<dbReference type="InterPro" id="IPR030381">
    <property type="entry name" value="G_DYNAMIN_dom"/>
</dbReference>
<dbReference type="FunFam" id="3.40.50.300:FF:000638">
    <property type="entry name" value="Transmembrane GTPase Fzo1, putative"/>
    <property type="match status" value="1"/>
</dbReference>
<keyword evidence="7 12" id="KW-0175">Coiled coil</keyword>
<dbReference type="GO" id="GO:0008053">
    <property type="term" value="P:mitochondrial fusion"/>
    <property type="evidence" value="ECO:0007669"/>
    <property type="project" value="TreeGrafter"/>
</dbReference>
<keyword evidence="2" id="KW-0812">Transmembrane</keyword>
<evidence type="ECO:0000256" key="3">
    <source>
        <dbReference type="ARBA" id="ARBA00022741"/>
    </source>
</evidence>
<evidence type="ECO:0000256" key="8">
    <source>
        <dbReference type="ARBA" id="ARBA00023128"/>
    </source>
</evidence>
<keyword evidence="6" id="KW-1133">Transmembrane helix</keyword>
<dbReference type="PANTHER" id="PTHR10465:SF0">
    <property type="entry name" value="SARCALUMENIN"/>
    <property type="match status" value="1"/>
</dbReference>
<dbReference type="OrthoDB" id="9984778at2759"/>
<gene>
    <name evidence="15" type="ORF">M407DRAFT_23690</name>
</gene>
<dbReference type="PROSITE" id="PS51718">
    <property type="entry name" value="G_DYNAMIN_2"/>
    <property type="match status" value="1"/>
</dbReference>
<evidence type="ECO:0000259" key="14">
    <source>
        <dbReference type="PROSITE" id="PS51718"/>
    </source>
</evidence>